<proteinExistence type="predicted"/>
<feature type="signal peptide" evidence="1">
    <location>
        <begin position="1"/>
        <end position="26"/>
    </location>
</feature>
<protein>
    <recommendedName>
        <fullName evidence="4">Guanylate-binding protein N-terminal domain-containing protein</fullName>
    </recommendedName>
</protein>
<keyword evidence="3" id="KW-1185">Reference proteome</keyword>
<dbReference type="AlphaFoldDB" id="A0A0G4F860"/>
<evidence type="ECO:0000256" key="1">
    <source>
        <dbReference type="SAM" id="SignalP"/>
    </source>
</evidence>
<accession>A0A0G4F860</accession>
<evidence type="ECO:0000313" key="3">
    <source>
        <dbReference type="Proteomes" id="UP000041254"/>
    </source>
</evidence>
<sequence length="605" mass="65496">MKGPWRPSWCFPLLVSLFMDIRTLHALSPPSLAFKGGFRGSKQPIELLSSTGKAASEREITQFLGELARQDTKEGNLPVIAAIGPGGRRKRAFLNQLCGSDLDASKFLPTAPSASLSGAPEIGNTAVVLDVSTLASLPADTDEEDKLTTGQMMALACPLWGVCVLPVWQSEVVDGGGLPSSVSSLLLKVVREEVRGRRGAGGGGRSEGRKAGPLKIIFAVQGGDGTLSSSDATKAFTKGMSDLFSALEKPPGLQGGMAGLVDVTAVVLPSSKYRPQEYQKALVELRQVVKGAADKAKSSRGVRGSQLPGTVGGMWAAVRERLDVSTDSPSVAVLAASAHATSTADLLMDAAKVTLSQWKRRVDRGTVTDDFGHRAHTLITSTLDQYDRNTQMDGLSSMRQRRRDEIRSTLEADVRDLFNRQLALLQRRSLKDLREKLVAALTPQGSVEANQEAAALRQVEFTFDESSSDLLVSCMADELKPAIDEAKKTLMDRLRAYAGKFPESNEAKVQARLRMEERMRPQQQQQRAGGKKAKRERAFGMRLALASMVRQDGNGNLQGFASYDAGPFSMIMGYANDRDTPEAMQNGEKPPFLRLQPKIHLDIDL</sequence>
<organism evidence="2 3">
    <name type="scientific">Vitrella brassicaformis (strain CCMP3155)</name>
    <dbReference type="NCBI Taxonomy" id="1169540"/>
    <lineage>
        <taxon>Eukaryota</taxon>
        <taxon>Sar</taxon>
        <taxon>Alveolata</taxon>
        <taxon>Colpodellida</taxon>
        <taxon>Vitrellaceae</taxon>
        <taxon>Vitrella</taxon>
    </lineage>
</organism>
<dbReference type="VEuPathDB" id="CryptoDB:Vbra_14592"/>
<reference evidence="2 3" key="1">
    <citation type="submission" date="2014-11" db="EMBL/GenBank/DDBJ databases">
        <authorList>
            <person name="Zhu J."/>
            <person name="Qi W."/>
            <person name="Song R."/>
        </authorList>
    </citation>
    <scope>NUCLEOTIDE SEQUENCE [LARGE SCALE GENOMIC DNA]</scope>
</reference>
<gene>
    <name evidence="2" type="ORF">Vbra_14592</name>
</gene>
<evidence type="ECO:0008006" key="4">
    <source>
        <dbReference type="Google" id="ProtNLM"/>
    </source>
</evidence>
<name>A0A0G4F860_VITBC</name>
<evidence type="ECO:0000313" key="2">
    <source>
        <dbReference type="EMBL" id="CEM08180.1"/>
    </source>
</evidence>
<dbReference type="OrthoDB" id="364384at2759"/>
<feature type="chain" id="PRO_5005188887" description="Guanylate-binding protein N-terminal domain-containing protein" evidence="1">
    <location>
        <begin position="27"/>
        <end position="605"/>
    </location>
</feature>
<dbReference type="Proteomes" id="UP000041254">
    <property type="component" value="Unassembled WGS sequence"/>
</dbReference>
<dbReference type="EMBL" id="CDMY01000385">
    <property type="protein sequence ID" value="CEM08180.1"/>
    <property type="molecule type" value="Genomic_DNA"/>
</dbReference>
<keyword evidence="1" id="KW-0732">Signal</keyword>
<dbReference type="InParanoid" id="A0A0G4F860"/>